<reference evidence="2 5" key="2">
    <citation type="journal article" date="2019" name="Emerg. Microbes Infect.">
        <title>Comprehensive subspecies identification of 175 nontuberculous mycobacteria species based on 7547 genomic profiles.</title>
        <authorList>
            <person name="Matsumoto Y."/>
            <person name="Kinjo T."/>
            <person name="Motooka D."/>
            <person name="Nabeya D."/>
            <person name="Jung N."/>
            <person name="Uechi K."/>
            <person name="Horii T."/>
            <person name="Iida T."/>
            <person name="Fujita J."/>
            <person name="Nakamura S."/>
        </authorList>
    </citation>
    <scope>NUCLEOTIDE SEQUENCE [LARGE SCALE GENOMIC DNA]</scope>
    <source>
        <strain evidence="2 5">JCM 12687</strain>
    </source>
</reference>
<name>A0A7I7W4B6_9MYCO</name>
<dbReference type="RefSeq" id="WP_083133555.1">
    <property type="nucleotide sequence ID" value="NZ_AP022606.1"/>
</dbReference>
<evidence type="ECO:0000259" key="1">
    <source>
        <dbReference type="Pfam" id="PF01402"/>
    </source>
</evidence>
<accession>A0A7I7W4B6</accession>
<organism evidence="3 4">
    <name type="scientific">Mycobacterium branderi</name>
    <dbReference type="NCBI Taxonomy" id="43348"/>
    <lineage>
        <taxon>Bacteria</taxon>
        <taxon>Bacillati</taxon>
        <taxon>Actinomycetota</taxon>
        <taxon>Actinomycetes</taxon>
        <taxon>Mycobacteriales</taxon>
        <taxon>Mycobacteriaceae</taxon>
        <taxon>Mycobacterium</taxon>
    </lineage>
</organism>
<evidence type="ECO:0000313" key="3">
    <source>
        <dbReference type="EMBL" id="ORA33572.1"/>
    </source>
</evidence>
<dbReference type="InterPro" id="IPR002145">
    <property type="entry name" value="CopG"/>
</dbReference>
<feature type="domain" description="Ribbon-helix-helix protein CopG" evidence="1">
    <location>
        <begin position="2"/>
        <end position="38"/>
    </location>
</feature>
<reference evidence="2" key="3">
    <citation type="submission" date="2020-02" db="EMBL/GenBank/DDBJ databases">
        <authorList>
            <person name="Matsumoto Y."/>
            <person name="Motooka D."/>
            <person name="Nakamura S."/>
        </authorList>
    </citation>
    <scope>NUCLEOTIDE SEQUENCE</scope>
    <source>
        <strain evidence="2">JCM 12687</strain>
    </source>
</reference>
<dbReference type="OrthoDB" id="3692970at2"/>
<dbReference type="Proteomes" id="UP000467379">
    <property type="component" value="Chromosome"/>
</dbReference>
<dbReference type="CDD" id="cd22231">
    <property type="entry name" value="RHH_NikR_HicB-like"/>
    <property type="match status" value="1"/>
</dbReference>
<dbReference type="Pfam" id="PF01402">
    <property type="entry name" value="RHH_1"/>
    <property type="match status" value="1"/>
</dbReference>
<dbReference type="SUPFAM" id="SSF47598">
    <property type="entry name" value="Ribbon-helix-helix"/>
    <property type="match status" value="1"/>
</dbReference>
<dbReference type="Proteomes" id="UP000192441">
    <property type="component" value="Unassembled WGS sequence"/>
</dbReference>
<evidence type="ECO:0000313" key="2">
    <source>
        <dbReference type="EMBL" id="BBZ11531.1"/>
    </source>
</evidence>
<dbReference type="InterPro" id="IPR013321">
    <property type="entry name" value="Arc_rbn_hlx_hlx"/>
</dbReference>
<gene>
    <name evidence="2" type="primary">mazE9</name>
    <name evidence="3" type="ORF">BST20_22105</name>
    <name evidence="2" type="ORF">MBRA_17260</name>
</gene>
<proteinExistence type="predicted"/>
<evidence type="ECO:0000313" key="4">
    <source>
        <dbReference type="Proteomes" id="UP000192441"/>
    </source>
</evidence>
<sequence length="76" mass="8464">MKLSVSLPEEDVHVLDAYVERAGLPSRSAGLQRAIRMLRYPTLEDDYDEAWTEWSAAAEDDVWEAAADDGLGDAPR</sequence>
<dbReference type="InterPro" id="IPR010985">
    <property type="entry name" value="Ribbon_hlx_hlx"/>
</dbReference>
<protein>
    <submittedName>
        <fullName evidence="2 3">Antitoxin</fullName>
    </submittedName>
</protein>
<keyword evidence="5" id="KW-1185">Reference proteome</keyword>
<dbReference type="EMBL" id="MVHM01000018">
    <property type="protein sequence ID" value="ORA33572.1"/>
    <property type="molecule type" value="Genomic_DNA"/>
</dbReference>
<dbReference type="Gene3D" id="1.10.1220.10">
    <property type="entry name" value="Met repressor-like"/>
    <property type="match status" value="1"/>
</dbReference>
<dbReference type="GO" id="GO:0006355">
    <property type="term" value="P:regulation of DNA-templated transcription"/>
    <property type="evidence" value="ECO:0007669"/>
    <property type="project" value="InterPro"/>
</dbReference>
<evidence type="ECO:0000313" key="5">
    <source>
        <dbReference type="Proteomes" id="UP000467379"/>
    </source>
</evidence>
<dbReference type="EMBL" id="AP022606">
    <property type="protein sequence ID" value="BBZ11531.1"/>
    <property type="molecule type" value="Genomic_DNA"/>
</dbReference>
<dbReference type="AlphaFoldDB" id="A0A7I7W4B6"/>
<reference evidence="3 4" key="1">
    <citation type="submission" date="2016-12" db="EMBL/GenBank/DDBJ databases">
        <title>The new phylogeny of genus Mycobacterium.</title>
        <authorList>
            <person name="Tortoli E."/>
            <person name="Trovato A."/>
            <person name="Cirillo D.M."/>
        </authorList>
    </citation>
    <scope>NUCLEOTIDE SEQUENCE [LARGE SCALE GENOMIC DNA]</scope>
    <source>
        <strain evidence="3 4">DSM 44624</strain>
    </source>
</reference>